<dbReference type="OrthoDB" id="297923at2759"/>
<dbReference type="Ensembl" id="ENSPKIT00000004866.1">
    <property type="protein sequence ID" value="ENSPKIP00000024164.1"/>
    <property type="gene ID" value="ENSPKIG00000007520.1"/>
</dbReference>
<feature type="region of interest" description="Disordered" evidence="3">
    <location>
        <begin position="273"/>
        <end position="351"/>
    </location>
</feature>
<dbReference type="GeneTree" id="ENSGT00390000004708"/>
<dbReference type="CTD" id="55259"/>
<feature type="compositionally biased region" description="Basic and acidic residues" evidence="3">
    <location>
        <begin position="325"/>
        <end position="351"/>
    </location>
</feature>
<reference evidence="5" key="2">
    <citation type="submission" date="2025-09" db="UniProtKB">
        <authorList>
            <consortium name="Ensembl"/>
        </authorList>
    </citation>
    <scope>IDENTIFICATION</scope>
</reference>
<dbReference type="GO" id="GO:0048487">
    <property type="term" value="F:beta-tubulin binding"/>
    <property type="evidence" value="ECO:0007669"/>
    <property type="project" value="TreeGrafter"/>
</dbReference>
<reference evidence="5" key="1">
    <citation type="submission" date="2025-08" db="UniProtKB">
        <authorList>
            <consortium name="Ensembl"/>
        </authorList>
    </citation>
    <scope>IDENTIFICATION</scope>
</reference>
<feature type="compositionally biased region" description="Basic residues" evidence="3">
    <location>
        <begin position="1"/>
        <end position="18"/>
    </location>
</feature>
<name>A0A3B3S0A3_9TELE</name>
<dbReference type="Pfam" id="PF15927">
    <property type="entry name" value="Casc1_N"/>
    <property type="match status" value="1"/>
</dbReference>
<feature type="compositionally biased region" description="Basic and acidic residues" evidence="3">
    <location>
        <begin position="40"/>
        <end position="65"/>
    </location>
</feature>
<accession>A0A3B3S0A3</accession>
<feature type="compositionally biased region" description="Basic and acidic residues" evidence="3">
    <location>
        <begin position="19"/>
        <end position="33"/>
    </location>
</feature>
<comment type="similarity">
    <text evidence="1">Belongs to the DNAI7 family.</text>
</comment>
<evidence type="ECO:0000313" key="6">
    <source>
        <dbReference type="Proteomes" id="UP000261540"/>
    </source>
</evidence>
<evidence type="ECO:0000313" key="5">
    <source>
        <dbReference type="Ensembl" id="ENSPKIP00000024164.1"/>
    </source>
</evidence>
<sequence>MSANKKRDKLSKVEKKKLQKEEDEQRQREEEAARLLAEQQELKRQEEERKEQEEHQRLELKDRERREDELSELRHLLDEMQNAVARWKDEASAKTKWERYMQCDGTPDPSIPQEINSFISLWREDTEVQIGSVLENCSLAQRLIEELEDLLNDTPQTAGSSSDTHRHQETILSLQELIHSKRNQATEEILKWSRANMDIETGNMQTVIQDADATLCLWANLNKNPRFKGYHFHEAGFGFELPKQLAVSDVAVRILHTRFDHLSCLSAGAHRISQGSIKSEESHPSTGEVGDEDTEQQGNAEESLDHKDEDSVRSETRKSFASVASEKEEKNARHDKEPEEQRWGEGRRDSLQEDTAIAGERDSYSPPEAPVTLVETEVVDLHQYTPLGGVFYFDAFRIPPQSQLVNGWDMRELSDTGLQRFPYPVDESQLHSSTSRPLDEGGALVSPPVGVTVTVPNSVVFPQDPQVARWDAVACQWTRESIGIITYDTSLKKISFQMDSFYPFALLQDMHINMPFQGWELRPLGLNAAVLVVTAAVTEVHFTVKGHRCMLSSATEYELPHVLGRWMSPSALQKAMRRAGVNVFVSEHSGKYVSINAKEPLIEQAAYEQMALLSCAVAFSWSRWNSHCGREQLVVQACEHLEAGPVPEKAWSLYLLNAERTWRLRMREQSESFSTALDGGSEFHATFLHMLRDCMGAPGHGRVRDADPFFVDCVLQLLMATRVLSYC</sequence>
<dbReference type="PANTHER" id="PTHR20929:SF11">
    <property type="entry name" value="DYNEIN AXONEMAL INTERMEDIATE CHAIN 7"/>
    <property type="match status" value="1"/>
</dbReference>
<feature type="compositionally biased region" description="Basic and acidic residues" evidence="3">
    <location>
        <begin position="303"/>
        <end position="318"/>
    </location>
</feature>
<protein>
    <recommendedName>
        <fullName evidence="2">Dynein axonemal intermediate chain 7</fullName>
    </recommendedName>
</protein>
<dbReference type="PRINTS" id="PR02043">
    <property type="entry name" value="CANCERSCCP1"/>
</dbReference>
<evidence type="ECO:0000256" key="2">
    <source>
        <dbReference type="ARBA" id="ARBA00024414"/>
    </source>
</evidence>
<proteinExistence type="inferred from homology"/>
<dbReference type="InterPro" id="IPR023247">
    <property type="entry name" value="IC97/Dnai7-like"/>
</dbReference>
<evidence type="ECO:0000256" key="1">
    <source>
        <dbReference type="ARBA" id="ARBA00024332"/>
    </source>
</evidence>
<dbReference type="STRING" id="1676925.ENSPKIP00000024164"/>
<keyword evidence="6" id="KW-1185">Reference proteome</keyword>
<dbReference type="KEGG" id="pki:111846500"/>
<dbReference type="PANTHER" id="PTHR20929">
    <property type="entry name" value="LUNG ADENOMA SUSCEPTIBILITY 1-RELATED"/>
    <property type="match status" value="1"/>
</dbReference>
<dbReference type="InterPro" id="IPR031826">
    <property type="entry name" value="IC97/Casc1_N"/>
</dbReference>
<feature type="domain" description="IC97/Casc1 N-terminal" evidence="4">
    <location>
        <begin position="26"/>
        <end position="226"/>
    </location>
</feature>
<dbReference type="Proteomes" id="UP000261540">
    <property type="component" value="Unplaced"/>
</dbReference>
<organism evidence="5 6">
    <name type="scientific">Paramormyrops kingsleyae</name>
    <dbReference type="NCBI Taxonomy" id="1676925"/>
    <lineage>
        <taxon>Eukaryota</taxon>
        <taxon>Metazoa</taxon>
        <taxon>Chordata</taxon>
        <taxon>Craniata</taxon>
        <taxon>Vertebrata</taxon>
        <taxon>Euteleostomi</taxon>
        <taxon>Actinopterygii</taxon>
        <taxon>Neopterygii</taxon>
        <taxon>Teleostei</taxon>
        <taxon>Osteoglossocephala</taxon>
        <taxon>Osteoglossomorpha</taxon>
        <taxon>Osteoglossiformes</taxon>
        <taxon>Mormyridae</taxon>
        <taxon>Paramormyrops</taxon>
    </lineage>
</organism>
<dbReference type="GO" id="GO:0008017">
    <property type="term" value="F:microtubule binding"/>
    <property type="evidence" value="ECO:0007669"/>
    <property type="project" value="TreeGrafter"/>
</dbReference>
<evidence type="ECO:0000256" key="3">
    <source>
        <dbReference type="SAM" id="MobiDB-lite"/>
    </source>
</evidence>
<dbReference type="GO" id="GO:0005930">
    <property type="term" value="C:axoneme"/>
    <property type="evidence" value="ECO:0007669"/>
    <property type="project" value="TreeGrafter"/>
</dbReference>
<feature type="region of interest" description="Disordered" evidence="3">
    <location>
        <begin position="1"/>
        <end position="65"/>
    </location>
</feature>
<evidence type="ECO:0000259" key="4">
    <source>
        <dbReference type="Pfam" id="PF15927"/>
    </source>
</evidence>
<dbReference type="AlphaFoldDB" id="A0A3B3S0A3"/>